<keyword evidence="3" id="KW-1185">Reference proteome</keyword>
<dbReference type="PROSITE" id="PS51497">
    <property type="entry name" value="UMA"/>
    <property type="match status" value="1"/>
</dbReference>
<evidence type="ECO:0000313" key="4">
    <source>
        <dbReference type="RefSeq" id="XP_016937072.1"/>
    </source>
</evidence>
<dbReference type="GeneID" id="108015237"/>
<feature type="region of interest" description="Disordered" evidence="1">
    <location>
        <begin position="1"/>
        <end position="56"/>
    </location>
</feature>
<keyword evidence="4" id="KW-0648">Protein biosynthesis</keyword>
<dbReference type="AlphaFoldDB" id="A0AB39ZJN1"/>
<keyword evidence="4" id="KW-0396">Initiation factor</keyword>
<dbReference type="GO" id="GO:0003743">
    <property type="term" value="F:translation initiation factor activity"/>
    <property type="evidence" value="ECO:0007669"/>
    <property type="project" value="UniProtKB-KW"/>
</dbReference>
<dbReference type="Proteomes" id="UP001652628">
    <property type="component" value="Chromosome X"/>
</dbReference>
<accession>A0AB39ZJN1</accession>
<name>A0AB39ZJN1_DROSZ</name>
<dbReference type="InterPro" id="IPR023340">
    <property type="entry name" value="UMA"/>
</dbReference>
<dbReference type="RefSeq" id="XP_016937072.1">
    <property type="nucleotide sequence ID" value="XM_017081583.4"/>
</dbReference>
<proteinExistence type="predicted"/>
<protein>
    <submittedName>
        <fullName evidence="4">Translation initiation factor IF-2</fullName>
    </submittedName>
</protein>
<sequence length="159" mass="16802">MFSIFGKRKPAETPTEDQPIQGPAEGSRPGTSGDDFVFIERRPGPDAPPPSAASISGAMYPPMPPVGYLPYPPMPGARGGGPGAGAGAAMKLPGAQGPVNYLQDIPFELAPGLASKDRYASTQMQVDSILALLTRQMSVDELAEEYTFALERSVQNECY</sequence>
<evidence type="ECO:0000313" key="3">
    <source>
        <dbReference type="Proteomes" id="UP001652628"/>
    </source>
</evidence>
<organism evidence="3 4">
    <name type="scientific">Drosophila suzukii</name>
    <name type="common">Spotted-wing drosophila fruit fly</name>
    <dbReference type="NCBI Taxonomy" id="28584"/>
    <lineage>
        <taxon>Eukaryota</taxon>
        <taxon>Metazoa</taxon>
        <taxon>Ecdysozoa</taxon>
        <taxon>Arthropoda</taxon>
        <taxon>Hexapoda</taxon>
        <taxon>Insecta</taxon>
        <taxon>Pterygota</taxon>
        <taxon>Neoptera</taxon>
        <taxon>Endopterygota</taxon>
        <taxon>Diptera</taxon>
        <taxon>Brachycera</taxon>
        <taxon>Muscomorpha</taxon>
        <taxon>Ephydroidea</taxon>
        <taxon>Drosophilidae</taxon>
        <taxon>Drosophila</taxon>
        <taxon>Sophophora</taxon>
    </lineage>
</organism>
<evidence type="ECO:0000256" key="1">
    <source>
        <dbReference type="SAM" id="MobiDB-lite"/>
    </source>
</evidence>
<feature type="domain" description="UMA" evidence="2">
    <location>
        <begin position="102"/>
        <end position="155"/>
    </location>
</feature>
<gene>
    <name evidence="4" type="primary">LOC108015237</name>
</gene>
<evidence type="ECO:0000259" key="2">
    <source>
        <dbReference type="PROSITE" id="PS51497"/>
    </source>
</evidence>
<reference evidence="4" key="1">
    <citation type="submission" date="2025-08" db="UniProtKB">
        <authorList>
            <consortium name="RefSeq"/>
        </authorList>
    </citation>
    <scope>IDENTIFICATION</scope>
</reference>